<organism evidence="1 2">
    <name type="scientific">Endocarpon pusillum</name>
    <dbReference type="NCBI Taxonomy" id="364733"/>
    <lineage>
        <taxon>Eukaryota</taxon>
        <taxon>Fungi</taxon>
        <taxon>Dikarya</taxon>
        <taxon>Ascomycota</taxon>
        <taxon>Pezizomycotina</taxon>
        <taxon>Eurotiomycetes</taxon>
        <taxon>Chaetothyriomycetidae</taxon>
        <taxon>Verrucariales</taxon>
        <taxon>Verrucariaceae</taxon>
        <taxon>Endocarpon</taxon>
    </lineage>
</organism>
<comment type="caution">
    <text evidence="1">The sequence shown here is derived from an EMBL/GenBank/DDBJ whole genome shotgun (WGS) entry which is preliminary data.</text>
</comment>
<protein>
    <submittedName>
        <fullName evidence="1">Uncharacterized protein</fullName>
    </submittedName>
</protein>
<dbReference type="Proteomes" id="UP000606974">
    <property type="component" value="Unassembled WGS sequence"/>
</dbReference>
<proteinExistence type="predicted"/>
<dbReference type="AlphaFoldDB" id="A0A8H7ANX4"/>
<gene>
    <name evidence="1" type="ORF">GJ744_000849</name>
</gene>
<keyword evidence="2" id="KW-1185">Reference proteome</keyword>
<sequence>MAEKEVLTIYDIKLRESMSPINFAPPDLDRLGQPYQRTPRTHEDPSLCDQSDELCRTCSSIDLLSLFKNGLPSDHGGPVPLQRGVPLGYSDQIEANVRCPLCRIVVDVVNEYNRGDVRKVEFWSLKPVFGYQALTFVKEISEFAAQARPEASPSHVFHISGSRLLC</sequence>
<reference evidence="1" key="1">
    <citation type="submission" date="2020-02" db="EMBL/GenBank/DDBJ databases">
        <authorList>
            <person name="Palmer J.M."/>
        </authorList>
    </citation>
    <scope>NUCLEOTIDE SEQUENCE</scope>
    <source>
        <strain evidence="1">EPUS1.4</strain>
        <tissue evidence="1">Thallus</tissue>
    </source>
</reference>
<accession>A0A8H7ANX4</accession>
<name>A0A8H7ANX4_9EURO</name>
<dbReference type="EMBL" id="JAACFV010000011">
    <property type="protein sequence ID" value="KAF7512588.1"/>
    <property type="molecule type" value="Genomic_DNA"/>
</dbReference>
<evidence type="ECO:0000313" key="2">
    <source>
        <dbReference type="Proteomes" id="UP000606974"/>
    </source>
</evidence>
<evidence type="ECO:0000313" key="1">
    <source>
        <dbReference type="EMBL" id="KAF7512588.1"/>
    </source>
</evidence>